<dbReference type="VEuPathDB" id="FungiDB:I7I51_04144"/>
<organism evidence="2 3">
    <name type="scientific">Ajellomyces capsulatus</name>
    <name type="common">Darling's disease fungus</name>
    <name type="synonym">Histoplasma capsulatum</name>
    <dbReference type="NCBI Taxonomy" id="5037"/>
    <lineage>
        <taxon>Eukaryota</taxon>
        <taxon>Fungi</taxon>
        <taxon>Dikarya</taxon>
        <taxon>Ascomycota</taxon>
        <taxon>Pezizomycotina</taxon>
        <taxon>Eurotiomycetes</taxon>
        <taxon>Eurotiomycetidae</taxon>
        <taxon>Onygenales</taxon>
        <taxon>Ajellomycetaceae</taxon>
        <taxon>Histoplasma</taxon>
    </lineage>
</organism>
<dbReference type="EMBL" id="CP069111">
    <property type="protein sequence ID" value="QSS61967.1"/>
    <property type="molecule type" value="Genomic_DNA"/>
</dbReference>
<evidence type="ECO:0000313" key="2">
    <source>
        <dbReference type="EMBL" id="QSS61967.1"/>
    </source>
</evidence>
<evidence type="ECO:0000256" key="1">
    <source>
        <dbReference type="SAM" id="MobiDB-lite"/>
    </source>
</evidence>
<dbReference type="Proteomes" id="UP000663671">
    <property type="component" value="Chromosome 5"/>
</dbReference>
<gene>
    <name evidence="2" type="ORF">I7I51_04144</name>
</gene>
<protein>
    <submittedName>
        <fullName evidence="2">Uncharacterized protein</fullName>
    </submittedName>
</protein>
<dbReference type="AlphaFoldDB" id="A0A8A1MCT5"/>
<feature type="region of interest" description="Disordered" evidence="1">
    <location>
        <begin position="61"/>
        <end position="112"/>
    </location>
</feature>
<accession>A0A8A1MCT5</accession>
<reference evidence="2" key="1">
    <citation type="submission" date="2021-01" db="EMBL/GenBank/DDBJ databases">
        <title>Chromosome-level genome assembly of a human fungal pathogen reveals clustering of transcriptionally co-regulated genes.</title>
        <authorList>
            <person name="Voorhies M."/>
            <person name="Cohen S."/>
            <person name="Shea T.P."/>
            <person name="Petrus S."/>
            <person name="Munoz J.F."/>
            <person name="Poplawski S."/>
            <person name="Goldman W.E."/>
            <person name="Michael T."/>
            <person name="Cuomo C.A."/>
            <person name="Sil A."/>
            <person name="Beyhan S."/>
        </authorList>
    </citation>
    <scope>NUCLEOTIDE SEQUENCE</scope>
    <source>
        <strain evidence="2">WU24</strain>
    </source>
</reference>
<name>A0A8A1MCT5_AJECA</name>
<evidence type="ECO:0000313" key="3">
    <source>
        <dbReference type="Proteomes" id="UP000663671"/>
    </source>
</evidence>
<sequence length="112" mass="12119">MVYKPLEGIVPVMSLTGYETTCSSFTSLPPLRSISLFEYAPSAIPAAGTALAPHITPRVGVITRHPEPPQHALPRADQQSDRESSQPITGAIYVGIRTARKTRPTEPQRNVA</sequence>
<proteinExistence type="predicted"/>